<sequence>MNHQTLQIPRNLLAVIQEPQLYMLPIIPRRLSKVVVPGEHHVLKDLPFYEEAHELDTKARQEHLDQREEKRQEGKLRKALGEKGQPSPSSSADSSPAKKKKPSTKAIKVLALVLASSSVSTPSTPTSSRSDLNPQSSKSELVIPDFLYESEMEEEMVIDLRAGFRDRQNKLLFKPIEVVSPPAKRSCPEEVHEEPIMDPSMTPVPHFDVVGSSSVPVAMSPIRVETCPT</sequence>
<comment type="caution">
    <text evidence="2">The sequence shown here is derived from an EMBL/GenBank/DDBJ whole genome shotgun (WGS) entry which is preliminary data.</text>
</comment>
<dbReference type="Proteomes" id="UP001168098">
    <property type="component" value="Unassembled WGS sequence"/>
</dbReference>
<feature type="compositionally biased region" description="Low complexity" evidence="1">
    <location>
        <begin position="118"/>
        <end position="128"/>
    </location>
</feature>
<dbReference type="EMBL" id="JARBHA010000008">
    <property type="protein sequence ID" value="KAJ9693664.1"/>
    <property type="molecule type" value="Genomic_DNA"/>
</dbReference>
<accession>A0AA38ZRI4</accession>
<feature type="compositionally biased region" description="Low complexity" evidence="1">
    <location>
        <begin position="86"/>
        <end position="95"/>
    </location>
</feature>
<evidence type="ECO:0000256" key="1">
    <source>
        <dbReference type="SAM" id="MobiDB-lite"/>
    </source>
</evidence>
<keyword evidence="3" id="KW-1185">Reference proteome</keyword>
<evidence type="ECO:0000313" key="3">
    <source>
        <dbReference type="Proteomes" id="UP001168098"/>
    </source>
</evidence>
<feature type="region of interest" description="Disordered" evidence="1">
    <location>
        <begin position="118"/>
        <end position="138"/>
    </location>
</feature>
<reference evidence="2 3" key="1">
    <citation type="journal article" date="2023" name="BMC Biotechnol.">
        <title>Vitis rotundifolia cv Carlos genome sequencing.</title>
        <authorList>
            <person name="Huff M."/>
            <person name="Hulse-Kemp A."/>
            <person name="Scheffler B."/>
            <person name="Youngblood R."/>
            <person name="Simpson S."/>
            <person name="Babiker E."/>
            <person name="Staton M."/>
        </authorList>
    </citation>
    <scope>NUCLEOTIDE SEQUENCE [LARGE SCALE GENOMIC DNA]</scope>
    <source>
        <tissue evidence="2">Leaf</tissue>
    </source>
</reference>
<organism evidence="2 3">
    <name type="scientific">Vitis rotundifolia</name>
    <name type="common">Muscadine grape</name>
    <dbReference type="NCBI Taxonomy" id="103349"/>
    <lineage>
        <taxon>Eukaryota</taxon>
        <taxon>Viridiplantae</taxon>
        <taxon>Streptophyta</taxon>
        <taxon>Embryophyta</taxon>
        <taxon>Tracheophyta</taxon>
        <taxon>Spermatophyta</taxon>
        <taxon>Magnoliopsida</taxon>
        <taxon>eudicotyledons</taxon>
        <taxon>Gunneridae</taxon>
        <taxon>Pentapetalae</taxon>
        <taxon>rosids</taxon>
        <taxon>Vitales</taxon>
        <taxon>Vitaceae</taxon>
        <taxon>Viteae</taxon>
        <taxon>Vitis</taxon>
    </lineage>
</organism>
<name>A0AA38ZRI4_VITRO</name>
<protein>
    <submittedName>
        <fullName evidence="2">Uncharacterized protein</fullName>
    </submittedName>
</protein>
<proteinExistence type="predicted"/>
<feature type="region of interest" description="Disordered" evidence="1">
    <location>
        <begin position="58"/>
        <end position="104"/>
    </location>
</feature>
<gene>
    <name evidence="2" type="ORF">PVL29_009561</name>
</gene>
<evidence type="ECO:0000313" key="2">
    <source>
        <dbReference type="EMBL" id="KAJ9693664.1"/>
    </source>
</evidence>
<feature type="compositionally biased region" description="Polar residues" evidence="1">
    <location>
        <begin position="129"/>
        <end position="138"/>
    </location>
</feature>
<dbReference type="AlphaFoldDB" id="A0AA38ZRI4"/>
<feature type="compositionally biased region" description="Basic and acidic residues" evidence="1">
    <location>
        <begin position="58"/>
        <end position="81"/>
    </location>
</feature>